<reference evidence="2 3" key="1">
    <citation type="journal article" date="2016" name="Nat. Commun.">
        <title>Thousands of microbial genomes shed light on interconnected biogeochemical processes in an aquifer system.</title>
        <authorList>
            <person name="Anantharaman K."/>
            <person name="Brown C.T."/>
            <person name="Hug L.A."/>
            <person name="Sharon I."/>
            <person name="Castelle C.J."/>
            <person name="Probst A.J."/>
            <person name="Thomas B.C."/>
            <person name="Singh A."/>
            <person name="Wilkins M.J."/>
            <person name="Karaoz U."/>
            <person name="Brodie E.L."/>
            <person name="Williams K.H."/>
            <person name="Hubbard S.S."/>
            <person name="Banfield J.F."/>
        </authorList>
    </citation>
    <scope>NUCLEOTIDE SEQUENCE [LARGE SCALE GENOMIC DNA]</scope>
</reference>
<proteinExistence type="predicted"/>
<feature type="transmembrane region" description="Helical" evidence="1">
    <location>
        <begin position="119"/>
        <end position="139"/>
    </location>
</feature>
<dbReference type="STRING" id="1802306.A3C72_04955"/>
<comment type="caution">
    <text evidence="2">The sequence shown here is derived from an EMBL/GenBank/DDBJ whole genome shotgun (WGS) entry which is preliminary data.</text>
</comment>
<evidence type="ECO:0000313" key="3">
    <source>
        <dbReference type="Proteomes" id="UP000177130"/>
    </source>
</evidence>
<keyword evidence="1" id="KW-0472">Membrane</keyword>
<feature type="transmembrane region" description="Helical" evidence="1">
    <location>
        <begin position="176"/>
        <end position="194"/>
    </location>
</feature>
<evidence type="ECO:0000256" key="1">
    <source>
        <dbReference type="SAM" id="Phobius"/>
    </source>
</evidence>
<organism evidence="2 3">
    <name type="scientific">Candidatus Taylorbacteria bacterium RIFCSPHIGHO2_02_FULL_43_32b</name>
    <dbReference type="NCBI Taxonomy" id="1802306"/>
    <lineage>
        <taxon>Bacteria</taxon>
        <taxon>Candidatus Tayloriibacteriota</taxon>
    </lineage>
</organism>
<feature type="transmembrane region" description="Helical" evidence="1">
    <location>
        <begin position="201"/>
        <end position="219"/>
    </location>
</feature>
<accession>A0A1G2MK28</accession>
<feature type="transmembrane region" description="Helical" evidence="1">
    <location>
        <begin position="378"/>
        <end position="398"/>
    </location>
</feature>
<protein>
    <recommendedName>
        <fullName evidence="4">DUF2339 domain-containing protein</fullName>
    </recommendedName>
</protein>
<dbReference type="Pfam" id="PF10101">
    <property type="entry name" value="DUF2339"/>
    <property type="match status" value="1"/>
</dbReference>
<keyword evidence="1" id="KW-1133">Transmembrane helix</keyword>
<feature type="transmembrane region" description="Helical" evidence="1">
    <location>
        <begin position="355"/>
        <end position="372"/>
    </location>
</feature>
<feature type="transmembrane region" description="Helical" evidence="1">
    <location>
        <begin position="524"/>
        <end position="542"/>
    </location>
</feature>
<name>A0A1G2MK28_9BACT</name>
<feature type="transmembrane region" description="Helical" evidence="1">
    <location>
        <begin position="304"/>
        <end position="322"/>
    </location>
</feature>
<feature type="transmembrane region" description="Helical" evidence="1">
    <location>
        <begin position="273"/>
        <end position="292"/>
    </location>
</feature>
<evidence type="ECO:0008006" key="4">
    <source>
        <dbReference type="Google" id="ProtNLM"/>
    </source>
</evidence>
<dbReference type="InterPro" id="IPR019286">
    <property type="entry name" value="DUF2339_TM"/>
</dbReference>
<feature type="transmembrane region" description="Helical" evidence="1">
    <location>
        <begin position="554"/>
        <end position="571"/>
    </location>
</feature>
<dbReference type="AlphaFoldDB" id="A0A1G2MK28"/>
<feature type="transmembrane region" description="Helical" evidence="1">
    <location>
        <begin position="225"/>
        <end position="241"/>
    </location>
</feature>
<gene>
    <name evidence="2" type="ORF">A3C72_04955</name>
</gene>
<dbReference type="PANTHER" id="PTHR38434:SF1">
    <property type="entry name" value="BLL2549 PROTEIN"/>
    <property type="match status" value="1"/>
</dbReference>
<feature type="transmembrane region" description="Helical" evidence="1">
    <location>
        <begin position="92"/>
        <end position="113"/>
    </location>
</feature>
<feature type="transmembrane region" description="Helical" evidence="1">
    <location>
        <begin position="151"/>
        <end position="170"/>
    </location>
</feature>
<dbReference type="EMBL" id="MHRK01000016">
    <property type="protein sequence ID" value="OHA24216.1"/>
    <property type="molecule type" value="Genomic_DNA"/>
</dbReference>
<dbReference type="Proteomes" id="UP000177130">
    <property type="component" value="Unassembled WGS sequence"/>
</dbReference>
<dbReference type="PANTHER" id="PTHR38434">
    <property type="entry name" value="BLL2549 PROTEIN"/>
    <property type="match status" value="1"/>
</dbReference>
<keyword evidence="1" id="KW-0812">Transmembrane</keyword>
<feature type="transmembrane region" description="Helical" evidence="1">
    <location>
        <begin position="466"/>
        <end position="486"/>
    </location>
</feature>
<evidence type="ECO:0000313" key="2">
    <source>
        <dbReference type="EMBL" id="OHA24216.1"/>
    </source>
</evidence>
<feature type="transmembrane region" description="Helical" evidence="1">
    <location>
        <begin position="328"/>
        <end position="348"/>
    </location>
</feature>
<sequence>MFTLIIGVVFLILFLDLRSRIIRLEEKTGLQSPINRQQISGGGGQPVTALGGGGNLVPNPTMAGGFLATSLAEKQGASVGERFGAWLKEDWLLKLGVLLLLIGFGWLVTYAFMNNWIGPMGRIAFGMIAGALIMILGWWRMGTSVHQGGIFLAFGSTVISMTVSAGRVFYGYFGDVPSLVIMFLSVAFVALASIKWNSRALSIGSLILSGLAPLFSGVYGDEVQLFSYLMVVVLGTIWVVAKTGQRVLNTASLVMIILFSLPWLLSYGSNREIVLMFIYAFSVIFFITNTLAILKNKGNIEADLVTAGGSGLFLLTWIIMVVDKDWQSLIISAWMIVFAAGAFVIFKITKRIEPFYIYAGVGVAMLAAATAAELNGAALVIAYTFEVAVIALLMQWILQNTVFAEKTSLLIVVPIILSFENIVARDWRDSVIHEHFFVLLFLGITMLSLGLYFWQFRKASNTSKSLEICSGLVIAGSLYLYLLLWLSLHASFQNDDQAVMFALFIYTVIGLITYIYGRVHNIKGFSVYGGVLLGFVVGRLLLVDVWKMELSGRIITFFIIGSLLIGTAFIGRSKKGEVNNVQ</sequence>
<feature type="transmembrane region" description="Helical" evidence="1">
    <location>
        <begin position="436"/>
        <end position="454"/>
    </location>
</feature>
<feature type="transmembrane region" description="Helical" evidence="1">
    <location>
        <begin position="248"/>
        <end position="267"/>
    </location>
</feature>
<feature type="transmembrane region" description="Helical" evidence="1">
    <location>
        <begin position="498"/>
        <end position="517"/>
    </location>
</feature>
<feature type="transmembrane region" description="Helical" evidence="1">
    <location>
        <begin position="407"/>
        <end position="424"/>
    </location>
</feature>